<dbReference type="CDD" id="cd00475">
    <property type="entry name" value="Cis_IPPS"/>
    <property type="match status" value="1"/>
</dbReference>
<dbReference type="EC" id="2.5.1.-" evidence="2"/>
<feature type="binding site" evidence="2">
    <location>
        <position position="34"/>
    </location>
    <ligand>
        <name>Mg(2+)</name>
        <dbReference type="ChEBI" id="CHEBI:18420"/>
    </ligand>
</feature>
<feature type="active site" description="Proton acceptor" evidence="2">
    <location>
        <position position="82"/>
    </location>
</feature>
<feature type="binding site" evidence="2">
    <location>
        <position position="51"/>
    </location>
    <ligand>
        <name>substrate</name>
    </ligand>
</feature>
<comment type="similarity">
    <text evidence="2">Belongs to the UPP synthase family.</text>
</comment>
<dbReference type="Proteomes" id="UP000187172">
    <property type="component" value="Unassembled WGS sequence"/>
</dbReference>
<feature type="binding site" evidence="2">
    <location>
        <position position="221"/>
    </location>
    <ligand>
        <name>Mg(2+)</name>
        <dbReference type="ChEBI" id="CHEBI:18420"/>
    </ligand>
</feature>
<comment type="caution">
    <text evidence="3">The sequence shown here is derived from an EMBL/GenBank/DDBJ whole genome shotgun (WGS) entry which is preliminary data.</text>
</comment>
<dbReference type="InterPro" id="IPR036424">
    <property type="entry name" value="UPP_synth-like_sf"/>
</dbReference>
<dbReference type="InterPro" id="IPR018520">
    <property type="entry name" value="UPP_synth-like_CS"/>
</dbReference>
<proteinExistence type="inferred from homology"/>
<sequence>MIKRVRSWWKQKDPQLLPERSMDNVPEHVAIIMDGNGRWAKSRGLPRIVGHQTGMKAVKRATIAADELGIKYLTLYAFSTENWKRPKDEVDFLMRLPQEFLAIELDELIQKNVQVRMMGDRDGLPQHTLNAMEEAMRRTAGNDGLVLNFALNYGSRKEMTDCMKELGKQIQEGRLSPDEISPELIDRHLLSGGMPDPDLIIRTSGEMRLSNFMLWQLAYSEMWFTDIYWPEFNRNHLYEAVAEYQRRTRRYGGLT</sequence>
<keyword evidence="2" id="KW-0479">Metal-binding</keyword>
<keyword evidence="4" id="KW-1185">Reference proteome</keyword>
<dbReference type="GO" id="GO:0005829">
    <property type="term" value="C:cytosol"/>
    <property type="evidence" value="ECO:0007669"/>
    <property type="project" value="TreeGrafter"/>
</dbReference>
<dbReference type="PANTHER" id="PTHR10291:SF0">
    <property type="entry name" value="DEHYDRODOLICHYL DIPHOSPHATE SYNTHASE 2"/>
    <property type="match status" value="1"/>
</dbReference>
<dbReference type="GO" id="GO:0030145">
    <property type="term" value="F:manganese ion binding"/>
    <property type="evidence" value="ECO:0007669"/>
    <property type="project" value="TreeGrafter"/>
</dbReference>
<dbReference type="Gene3D" id="3.40.1180.10">
    <property type="entry name" value="Decaprenyl diphosphate synthase-like"/>
    <property type="match status" value="1"/>
</dbReference>
<dbReference type="PANTHER" id="PTHR10291">
    <property type="entry name" value="DEHYDRODOLICHYL DIPHOSPHATE SYNTHASE FAMILY MEMBER"/>
    <property type="match status" value="1"/>
</dbReference>
<dbReference type="EMBL" id="MRTP01000001">
    <property type="protein sequence ID" value="OMF58437.1"/>
    <property type="molecule type" value="Genomic_DNA"/>
</dbReference>
<dbReference type="AlphaFoldDB" id="A0A1R1F2Z8"/>
<comment type="function">
    <text evidence="2">Catalyzes the condensation of isopentenyl diphosphate (IPP) with allylic pyrophosphates generating different type of terpenoids.</text>
</comment>
<dbReference type="HAMAP" id="MF_01139">
    <property type="entry name" value="ISPT"/>
    <property type="match status" value="1"/>
</dbReference>
<feature type="active site" evidence="2">
    <location>
        <position position="34"/>
    </location>
</feature>
<protein>
    <recommendedName>
        <fullName evidence="2">Isoprenyl transferase</fullName>
        <ecNumber evidence="2">2.5.1.-</ecNumber>
    </recommendedName>
</protein>
<feature type="binding site" evidence="2">
    <location>
        <position position="85"/>
    </location>
    <ligand>
        <name>substrate</name>
    </ligand>
</feature>
<dbReference type="GO" id="GO:0008834">
    <property type="term" value="F:ditrans,polycis-undecaprenyl-diphosphate synthase [(2E,6E)-farnesyl-diphosphate specific] activity"/>
    <property type="evidence" value="ECO:0007669"/>
    <property type="project" value="TreeGrafter"/>
</dbReference>
<organism evidence="3 4">
    <name type="scientific">Paenibacillus rhizosphaerae</name>
    <dbReference type="NCBI Taxonomy" id="297318"/>
    <lineage>
        <taxon>Bacteria</taxon>
        <taxon>Bacillati</taxon>
        <taxon>Bacillota</taxon>
        <taxon>Bacilli</taxon>
        <taxon>Bacillales</taxon>
        <taxon>Paenibacillaceae</taxon>
        <taxon>Paenibacillus</taxon>
    </lineage>
</organism>
<dbReference type="Pfam" id="PF01255">
    <property type="entry name" value="Prenyltransf"/>
    <property type="match status" value="1"/>
</dbReference>
<evidence type="ECO:0000256" key="1">
    <source>
        <dbReference type="ARBA" id="ARBA00022679"/>
    </source>
</evidence>
<dbReference type="STRING" id="297318.BK138_07930"/>
<evidence type="ECO:0000313" key="4">
    <source>
        <dbReference type="Proteomes" id="UP000187172"/>
    </source>
</evidence>
<evidence type="ECO:0000313" key="3">
    <source>
        <dbReference type="EMBL" id="OMF58437.1"/>
    </source>
</evidence>
<comment type="subunit">
    <text evidence="2">Homodimer.</text>
</comment>
<comment type="cofactor">
    <cofactor evidence="2">
        <name>Mg(2+)</name>
        <dbReference type="ChEBI" id="CHEBI:18420"/>
    </cofactor>
    <text evidence="2">Binds 2 magnesium ions per subunit.</text>
</comment>
<dbReference type="NCBIfam" id="NF011405">
    <property type="entry name" value="PRK14830.1"/>
    <property type="match status" value="1"/>
</dbReference>
<keyword evidence="2" id="KW-0460">Magnesium</keyword>
<accession>A0A1R1F2Z8</accession>
<gene>
    <name evidence="3" type="ORF">BK138_07930</name>
</gene>
<feature type="binding site" evidence="2">
    <location>
        <begin position="208"/>
        <end position="210"/>
    </location>
    <ligand>
        <name>substrate</name>
    </ligand>
</feature>
<dbReference type="PROSITE" id="PS01066">
    <property type="entry name" value="UPP_SYNTHASE"/>
    <property type="match status" value="1"/>
</dbReference>
<feature type="binding site" evidence="2">
    <location>
        <position position="83"/>
    </location>
    <ligand>
        <name>substrate</name>
    </ligand>
</feature>
<dbReference type="RefSeq" id="WP_076168074.1">
    <property type="nucleotide sequence ID" value="NZ_MRTP01000001.1"/>
</dbReference>
<dbReference type="SUPFAM" id="SSF64005">
    <property type="entry name" value="Undecaprenyl diphosphate synthase"/>
    <property type="match status" value="1"/>
</dbReference>
<feature type="binding site" evidence="2">
    <location>
        <begin position="79"/>
        <end position="81"/>
    </location>
    <ligand>
        <name>substrate</name>
    </ligand>
</feature>
<dbReference type="FunFam" id="3.40.1180.10:FF:000001">
    <property type="entry name" value="(2E,6E)-farnesyl-diphosphate-specific ditrans,polycis-undecaprenyl-diphosphate synthase"/>
    <property type="match status" value="1"/>
</dbReference>
<dbReference type="GO" id="GO:0016094">
    <property type="term" value="P:polyprenol biosynthetic process"/>
    <property type="evidence" value="ECO:0007669"/>
    <property type="project" value="TreeGrafter"/>
</dbReference>
<reference evidence="3 4" key="1">
    <citation type="submission" date="2016-11" db="EMBL/GenBank/DDBJ databases">
        <title>Paenibacillus species isolates.</title>
        <authorList>
            <person name="Beno S.M."/>
        </authorList>
    </citation>
    <scope>NUCLEOTIDE SEQUENCE [LARGE SCALE GENOMIC DNA]</scope>
    <source>
        <strain evidence="3 4">FSL R5-0378</strain>
    </source>
</reference>
<feature type="binding site" evidence="2">
    <location>
        <position position="202"/>
    </location>
    <ligand>
        <name>substrate</name>
    </ligand>
</feature>
<keyword evidence="1 2" id="KW-0808">Transferase</keyword>
<feature type="binding site" evidence="2">
    <location>
        <position position="39"/>
    </location>
    <ligand>
        <name>substrate</name>
    </ligand>
</feature>
<name>A0A1R1F2Z8_9BACL</name>
<feature type="binding site" evidence="2">
    <location>
        <position position="47"/>
    </location>
    <ligand>
        <name>substrate</name>
    </ligand>
</feature>
<evidence type="ECO:0000256" key="2">
    <source>
        <dbReference type="HAMAP-Rule" id="MF_01139"/>
    </source>
</evidence>
<dbReference type="GO" id="GO:0000287">
    <property type="term" value="F:magnesium ion binding"/>
    <property type="evidence" value="ECO:0007669"/>
    <property type="project" value="UniProtKB-UniRule"/>
</dbReference>
<dbReference type="NCBIfam" id="TIGR00055">
    <property type="entry name" value="uppS"/>
    <property type="match status" value="1"/>
</dbReference>
<dbReference type="InterPro" id="IPR001441">
    <property type="entry name" value="UPP_synth-like"/>
</dbReference>
<feature type="binding site" evidence="2">
    <location>
        <begin position="35"/>
        <end position="38"/>
    </location>
    <ligand>
        <name>substrate</name>
    </ligand>
</feature>